<reference evidence="6" key="1">
    <citation type="submission" date="2022-12" db="EMBL/GenBank/DDBJ databases">
        <title>Genome assemblies of Blomia tropicalis.</title>
        <authorList>
            <person name="Cui Y."/>
        </authorList>
    </citation>
    <scope>NUCLEOTIDE SEQUENCE</scope>
    <source>
        <tissue evidence="6">Adult mites</tissue>
    </source>
</reference>
<name>A0A9Q0MAN5_BLOTA</name>
<feature type="transmembrane region" description="Helical" evidence="5">
    <location>
        <begin position="389"/>
        <end position="410"/>
    </location>
</feature>
<gene>
    <name evidence="6" type="ORF">RDWZM_000920</name>
</gene>
<dbReference type="InterPro" id="IPR036259">
    <property type="entry name" value="MFS_trans_sf"/>
</dbReference>
<feature type="transmembrane region" description="Helical" evidence="5">
    <location>
        <begin position="123"/>
        <end position="147"/>
    </location>
</feature>
<evidence type="ECO:0000256" key="1">
    <source>
        <dbReference type="ARBA" id="ARBA00004141"/>
    </source>
</evidence>
<feature type="transmembrane region" description="Helical" evidence="5">
    <location>
        <begin position="95"/>
        <end position="117"/>
    </location>
</feature>
<accession>A0A9Q0MAN5</accession>
<dbReference type="Proteomes" id="UP001142055">
    <property type="component" value="Chromosome 1"/>
</dbReference>
<evidence type="ECO:0000313" key="6">
    <source>
        <dbReference type="EMBL" id="KAJ6222375.1"/>
    </source>
</evidence>
<evidence type="ECO:0000313" key="7">
    <source>
        <dbReference type="Proteomes" id="UP001142055"/>
    </source>
</evidence>
<comment type="subcellular location">
    <subcellularLocation>
        <location evidence="1">Membrane</location>
        <topology evidence="1">Multi-pass membrane protein</topology>
    </subcellularLocation>
</comment>
<keyword evidence="2 5" id="KW-0812">Transmembrane</keyword>
<comment type="caution">
    <text evidence="6">The sequence shown here is derived from an EMBL/GenBank/DDBJ whole genome shotgun (WGS) entry which is preliminary data.</text>
</comment>
<keyword evidence="3 5" id="KW-1133">Transmembrane helix</keyword>
<protein>
    <submittedName>
        <fullName evidence="6">Uncharacterized protein</fullName>
    </submittedName>
</protein>
<dbReference type="EMBL" id="JAPWDV010000001">
    <property type="protein sequence ID" value="KAJ6222375.1"/>
    <property type="molecule type" value="Genomic_DNA"/>
</dbReference>
<dbReference type="Pfam" id="PF07690">
    <property type="entry name" value="MFS_1"/>
    <property type="match status" value="1"/>
</dbReference>
<evidence type="ECO:0000256" key="2">
    <source>
        <dbReference type="ARBA" id="ARBA00022692"/>
    </source>
</evidence>
<dbReference type="GO" id="GO:0022857">
    <property type="term" value="F:transmembrane transporter activity"/>
    <property type="evidence" value="ECO:0007669"/>
    <property type="project" value="InterPro"/>
</dbReference>
<evidence type="ECO:0000256" key="5">
    <source>
        <dbReference type="SAM" id="Phobius"/>
    </source>
</evidence>
<feature type="transmembrane region" description="Helical" evidence="5">
    <location>
        <begin position="199"/>
        <end position="220"/>
    </location>
</feature>
<feature type="transmembrane region" description="Helical" evidence="5">
    <location>
        <begin position="341"/>
        <end position="358"/>
    </location>
</feature>
<dbReference type="PANTHER" id="PTHR23507">
    <property type="entry name" value="ZGC:174356"/>
    <property type="match status" value="1"/>
</dbReference>
<keyword evidence="4 5" id="KW-0472">Membrane</keyword>
<organism evidence="6 7">
    <name type="scientific">Blomia tropicalis</name>
    <name type="common">Mite</name>
    <dbReference type="NCBI Taxonomy" id="40697"/>
    <lineage>
        <taxon>Eukaryota</taxon>
        <taxon>Metazoa</taxon>
        <taxon>Ecdysozoa</taxon>
        <taxon>Arthropoda</taxon>
        <taxon>Chelicerata</taxon>
        <taxon>Arachnida</taxon>
        <taxon>Acari</taxon>
        <taxon>Acariformes</taxon>
        <taxon>Sarcoptiformes</taxon>
        <taxon>Astigmata</taxon>
        <taxon>Glycyphagoidea</taxon>
        <taxon>Echimyopodidae</taxon>
        <taxon>Blomia</taxon>
    </lineage>
</organism>
<dbReference type="OMA" id="FWIDSYP"/>
<feature type="transmembrane region" description="Helical" evidence="5">
    <location>
        <begin position="296"/>
        <end position="321"/>
    </location>
</feature>
<dbReference type="PANTHER" id="PTHR23507:SF1">
    <property type="entry name" value="FI18259P1-RELATED"/>
    <property type="match status" value="1"/>
</dbReference>
<dbReference type="AlphaFoldDB" id="A0A9Q0MAN5"/>
<dbReference type="SUPFAM" id="SSF103473">
    <property type="entry name" value="MFS general substrate transporter"/>
    <property type="match status" value="1"/>
</dbReference>
<dbReference type="Gene3D" id="1.20.1250.20">
    <property type="entry name" value="MFS general substrate transporter like domains"/>
    <property type="match status" value="1"/>
</dbReference>
<feature type="transmembrane region" description="Helical" evidence="5">
    <location>
        <begin position="422"/>
        <end position="449"/>
    </location>
</feature>
<feature type="transmembrane region" description="Helical" evidence="5">
    <location>
        <begin position="63"/>
        <end position="83"/>
    </location>
</feature>
<evidence type="ECO:0000256" key="3">
    <source>
        <dbReference type="ARBA" id="ARBA00022989"/>
    </source>
</evidence>
<keyword evidence="7" id="KW-1185">Reference proteome</keyword>
<sequence>MEPIVFIVILIYMLKRIPTDQLIQDKICIQRYNLSVSYCHNLPIIKDDPIGMKSTILTDVTRMALYINFINTIPVVFISIIIGPFIDNYKPAKRLLLIFASIMTIAEMSILALNAYFFHANYYLIFLSHLTASLCGGPLVSLTTIWAYTSSVTPEHIRLLRMVFLELCIFAGPPIGTAISGHMLDMHTPFIEHEPRNYTTIFLIGAGCAFISFLIALLLVDEEKDKILFRKYFPKSETNDEIVKKDPCTEMKPSDTKLIDTKPSTGLINSLFTFQNVRDMIQTFVRPRPYGIRLQMFCLIFSTVTIMIAYMGPSVFLYQYLQKVFAWGPADYSNYVTFNSLINIFTTLIFAPIFLKVFKFADLTCSLIAFHMLLIQNLVRLLSLSVWTFYVALPFYSFNSMSMVGVRAYLAKLVDRNELGKIFALMSAIDSITPLISSLIFSTIFGLTIDSIPNLPFAAVCVTLIVGISSLYIVASRSKRTLAALESDRNIESQA</sequence>
<evidence type="ECO:0000256" key="4">
    <source>
        <dbReference type="ARBA" id="ARBA00023136"/>
    </source>
</evidence>
<feature type="transmembrane region" description="Helical" evidence="5">
    <location>
        <begin position="455"/>
        <end position="475"/>
    </location>
</feature>
<feature type="transmembrane region" description="Helical" evidence="5">
    <location>
        <begin position="365"/>
        <end position="383"/>
    </location>
</feature>
<dbReference type="GO" id="GO:0016020">
    <property type="term" value="C:membrane"/>
    <property type="evidence" value="ECO:0007669"/>
    <property type="project" value="UniProtKB-SubCell"/>
</dbReference>
<dbReference type="InterPro" id="IPR011701">
    <property type="entry name" value="MFS"/>
</dbReference>
<proteinExistence type="predicted"/>